<organism evidence="2 3">
    <name type="scientific">Desulfoglaeba alkanexedens ALDC</name>
    <dbReference type="NCBI Taxonomy" id="980445"/>
    <lineage>
        <taxon>Bacteria</taxon>
        <taxon>Pseudomonadati</taxon>
        <taxon>Thermodesulfobacteriota</taxon>
        <taxon>Syntrophobacteria</taxon>
        <taxon>Syntrophobacterales</taxon>
        <taxon>Syntrophobacteraceae</taxon>
        <taxon>Desulfoglaeba</taxon>
    </lineage>
</organism>
<dbReference type="AlphaFoldDB" id="A0A4P8L4B3"/>
<keyword evidence="1" id="KW-1133">Transmembrane helix</keyword>
<evidence type="ECO:0000256" key="1">
    <source>
        <dbReference type="SAM" id="Phobius"/>
    </source>
</evidence>
<sequence>MSISYIPLPLIPSHKGRGNRISPCSQAPAWEHKCGEAPASIPMKPFLSRNREGLHLIIEMLGRCVHGRRDPSAVSAGIQGRGQPDGGTMVTASQGRSFGAGDKTSGRAGFTLVELMVVVAIMGILAAVAVPHYFNYVNQSHQSEPVWRLMNAKMDQEIFWEENNRYAGTIGCLASFGNDCGITAYSTQNGYEITITSAGTTSYTIEAKKKVYDYAPTDIIRLEVTAETPDALPDVVNPEAIEFSVFKWILE</sequence>
<reference evidence="2 3" key="1">
    <citation type="submission" date="2019-05" db="EMBL/GenBank/DDBJ databases">
        <title>The Complete Genome Sequence of the n-alkane-degrading Desulfoglaeba alkanexedens ALDC reveals multiple alkylsuccinate synthase gene clusters.</title>
        <authorList>
            <person name="Callaghan A.V."/>
            <person name="Davidova I.A."/>
            <person name="Duncan K.E."/>
            <person name="Morris B."/>
            <person name="McInerney M.J."/>
        </authorList>
    </citation>
    <scope>NUCLEOTIDE SEQUENCE [LARGE SCALE GENOMIC DNA]</scope>
    <source>
        <strain evidence="2 3">ALDC</strain>
    </source>
</reference>
<dbReference type="KEGG" id="dax:FDQ92_11030"/>
<gene>
    <name evidence="2" type="ORF">FDQ92_11030</name>
</gene>
<keyword evidence="1" id="KW-0472">Membrane</keyword>
<feature type="transmembrane region" description="Helical" evidence="1">
    <location>
        <begin position="112"/>
        <end position="134"/>
    </location>
</feature>
<dbReference type="InterPro" id="IPR031982">
    <property type="entry name" value="PilE-like"/>
</dbReference>
<dbReference type="OrthoDB" id="5518020at2"/>
<dbReference type="SUPFAM" id="SSF54523">
    <property type="entry name" value="Pili subunits"/>
    <property type="match status" value="1"/>
</dbReference>
<protein>
    <submittedName>
        <fullName evidence="2">Prepilin-type N-terminal cleavage/methylation domain-containing protein</fullName>
    </submittedName>
</protein>
<keyword evidence="1" id="KW-0812">Transmembrane</keyword>
<dbReference type="InterPro" id="IPR012902">
    <property type="entry name" value="N_methyl_site"/>
</dbReference>
<evidence type="ECO:0000313" key="3">
    <source>
        <dbReference type="Proteomes" id="UP000298602"/>
    </source>
</evidence>
<dbReference type="GO" id="GO:0043683">
    <property type="term" value="P:type IV pilus assembly"/>
    <property type="evidence" value="ECO:0007669"/>
    <property type="project" value="InterPro"/>
</dbReference>
<dbReference type="NCBIfam" id="TIGR02532">
    <property type="entry name" value="IV_pilin_GFxxxE"/>
    <property type="match status" value="1"/>
</dbReference>
<dbReference type="Gene3D" id="3.30.700.10">
    <property type="entry name" value="Glycoprotein, Type 4 Pilin"/>
    <property type="match status" value="1"/>
</dbReference>
<reference evidence="2 3" key="2">
    <citation type="submission" date="2019-05" db="EMBL/GenBank/DDBJ databases">
        <authorList>
            <person name="Suflita J.M."/>
            <person name="Marks C.R."/>
        </authorList>
    </citation>
    <scope>NUCLEOTIDE SEQUENCE [LARGE SCALE GENOMIC DNA]</scope>
    <source>
        <strain evidence="2 3">ALDC</strain>
    </source>
</reference>
<dbReference type="Proteomes" id="UP000298602">
    <property type="component" value="Chromosome"/>
</dbReference>
<accession>A0A4P8L4B3</accession>
<dbReference type="Pfam" id="PF16732">
    <property type="entry name" value="ComP_DUS"/>
    <property type="match status" value="1"/>
</dbReference>
<proteinExistence type="predicted"/>
<dbReference type="Pfam" id="PF07963">
    <property type="entry name" value="N_methyl"/>
    <property type="match status" value="1"/>
</dbReference>
<name>A0A4P8L4B3_9BACT</name>
<keyword evidence="3" id="KW-1185">Reference proteome</keyword>
<dbReference type="InterPro" id="IPR045584">
    <property type="entry name" value="Pilin-like"/>
</dbReference>
<evidence type="ECO:0000313" key="2">
    <source>
        <dbReference type="EMBL" id="QCQ22654.1"/>
    </source>
</evidence>
<dbReference type="EMBL" id="CP040098">
    <property type="protein sequence ID" value="QCQ22654.1"/>
    <property type="molecule type" value="Genomic_DNA"/>
</dbReference>